<dbReference type="Gene3D" id="3.40.50.2300">
    <property type="match status" value="1"/>
</dbReference>
<comment type="caution">
    <text evidence="4">Lacks conserved residue(s) required for the propagation of feature annotation.</text>
</comment>
<dbReference type="InterPro" id="IPR000792">
    <property type="entry name" value="Tscrpt_reg_LuxR_C"/>
</dbReference>
<dbReference type="PANTHER" id="PTHR44688:SF16">
    <property type="entry name" value="DNA-BINDING TRANSCRIPTIONAL ACTIVATOR DEVR_DOSR"/>
    <property type="match status" value="1"/>
</dbReference>
<evidence type="ECO:0000313" key="7">
    <source>
        <dbReference type="EMBL" id="SMP61148.1"/>
    </source>
</evidence>
<evidence type="ECO:0000256" key="1">
    <source>
        <dbReference type="ARBA" id="ARBA00023015"/>
    </source>
</evidence>
<dbReference type="Gene3D" id="1.10.10.10">
    <property type="entry name" value="Winged helix-like DNA-binding domain superfamily/Winged helix DNA-binding domain"/>
    <property type="match status" value="1"/>
</dbReference>
<dbReference type="SMART" id="SM00421">
    <property type="entry name" value="HTH_LUXR"/>
    <property type="match status" value="1"/>
</dbReference>
<evidence type="ECO:0000259" key="6">
    <source>
        <dbReference type="PROSITE" id="PS50110"/>
    </source>
</evidence>
<comment type="caution">
    <text evidence="7">The sequence shown here is derived from an EMBL/GenBank/DDBJ whole genome shotgun (WGS) entry which is preliminary data.</text>
</comment>
<dbReference type="PROSITE" id="PS00622">
    <property type="entry name" value="HTH_LUXR_1"/>
    <property type="match status" value="1"/>
</dbReference>
<feature type="domain" description="Response regulatory" evidence="6">
    <location>
        <begin position="6"/>
        <end position="116"/>
    </location>
</feature>
<feature type="domain" description="HTH luxR-type" evidence="5">
    <location>
        <begin position="132"/>
        <end position="197"/>
    </location>
</feature>
<proteinExistence type="predicted"/>
<dbReference type="PROSITE" id="PS50043">
    <property type="entry name" value="HTH_LUXR_2"/>
    <property type="match status" value="1"/>
</dbReference>
<dbReference type="CDD" id="cd06170">
    <property type="entry name" value="LuxR_C_like"/>
    <property type="match status" value="1"/>
</dbReference>
<dbReference type="InterPro" id="IPR036388">
    <property type="entry name" value="WH-like_DNA-bd_sf"/>
</dbReference>
<dbReference type="Pfam" id="PF00196">
    <property type="entry name" value="GerE"/>
    <property type="match status" value="1"/>
</dbReference>
<dbReference type="SUPFAM" id="SSF52172">
    <property type="entry name" value="CheY-like"/>
    <property type="match status" value="1"/>
</dbReference>
<evidence type="ECO:0000259" key="5">
    <source>
        <dbReference type="PROSITE" id="PS50043"/>
    </source>
</evidence>
<accession>A0ABY1QAH5</accession>
<evidence type="ECO:0000256" key="4">
    <source>
        <dbReference type="PROSITE-ProRule" id="PRU00169"/>
    </source>
</evidence>
<protein>
    <submittedName>
        <fullName evidence="7">Two component transcriptional regulator, LuxR family</fullName>
    </submittedName>
</protein>
<gene>
    <name evidence="7" type="ORF">SAMN06296065_103205</name>
</gene>
<dbReference type="PRINTS" id="PR00038">
    <property type="entry name" value="HTHLUXR"/>
</dbReference>
<keyword evidence="1" id="KW-0805">Transcription regulation</keyword>
<keyword evidence="2" id="KW-0238">DNA-binding</keyword>
<keyword evidence="3" id="KW-0804">Transcription</keyword>
<dbReference type="PROSITE" id="PS50110">
    <property type="entry name" value="RESPONSE_REGULATORY"/>
    <property type="match status" value="1"/>
</dbReference>
<dbReference type="EMBL" id="FXUI01000003">
    <property type="protein sequence ID" value="SMP61148.1"/>
    <property type="molecule type" value="Genomic_DNA"/>
</dbReference>
<evidence type="ECO:0000256" key="2">
    <source>
        <dbReference type="ARBA" id="ARBA00023125"/>
    </source>
</evidence>
<reference evidence="7 8" key="1">
    <citation type="submission" date="2017-05" db="EMBL/GenBank/DDBJ databases">
        <authorList>
            <person name="Varghese N."/>
            <person name="Submissions S."/>
        </authorList>
    </citation>
    <scope>NUCLEOTIDE SEQUENCE [LARGE SCALE GENOMIC DNA]</scope>
    <source>
        <strain evidence="7 8">SM16</strain>
    </source>
</reference>
<dbReference type="InterPro" id="IPR016032">
    <property type="entry name" value="Sig_transdc_resp-reg_C-effctor"/>
</dbReference>
<sequence>MELISNLILVDANMRRRATISHVLSGGGIHVEPFETIEELTAAWPRAGVVMVHDHAGAIDTLVASMASHGDWFPIIAFSEEPDAQRIVRAILDGAIDYIAWPISPEDLATSLGTAIARAESLGNAKLREVMARARVERLTRREREVLGGVASGLSNRLIGEKLAISPRTVEIHRANMLTKLGANHTSDAIRIAIEAALVN</sequence>
<dbReference type="SUPFAM" id="SSF46894">
    <property type="entry name" value="C-terminal effector domain of the bipartite response regulators"/>
    <property type="match status" value="1"/>
</dbReference>
<dbReference type="InterPro" id="IPR001789">
    <property type="entry name" value="Sig_transdc_resp-reg_receiver"/>
</dbReference>
<name>A0ABY1QAH5_9SPHN</name>
<dbReference type="RefSeq" id="WP_283405638.1">
    <property type="nucleotide sequence ID" value="NZ_FXUI01000003.1"/>
</dbReference>
<keyword evidence="8" id="KW-1185">Reference proteome</keyword>
<evidence type="ECO:0000313" key="8">
    <source>
        <dbReference type="Proteomes" id="UP001157910"/>
    </source>
</evidence>
<dbReference type="InterPro" id="IPR011006">
    <property type="entry name" value="CheY-like_superfamily"/>
</dbReference>
<dbReference type="PANTHER" id="PTHR44688">
    <property type="entry name" value="DNA-BINDING TRANSCRIPTIONAL ACTIVATOR DEVR_DOSR"/>
    <property type="match status" value="1"/>
</dbReference>
<dbReference type="Proteomes" id="UP001157910">
    <property type="component" value="Unassembled WGS sequence"/>
</dbReference>
<organism evidence="7 8">
    <name type="scientific">Novosphingobium panipatense</name>
    <dbReference type="NCBI Taxonomy" id="428991"/>
    <lineage>
        <taxon>Bacteria</taxon>
        <taxon>Pseudomonadati</taxon>
        <taxon>Pseudomonadota</taxon>
        <taxon>Alphaproteobacteria</taxon>
        <taxon>Sphingomonadales</taxon>
        <taxon>Sphingomonadaceae</taxon>
        <taxon>Novosphingobium</taxon>
    </lineage>
</organism>
<evidence type="ECO:0000256" key="3">
    <source>
        <dbReference type="ARBA" id="ARBA00023163"/>
    </source>
</evidence>